<dbReference type="Proteomes" id="UP000653454">
    <property type="component" value="Unassembled WGS sequence"/>
</dbReference>
<feature type="region of interest" description="Disordered" evidence="1">
    <location>
        <begin position="359"/>
        <end position="378"/>
    </location>
</feature>
<evidence type="ECO:0000313" key="3">
    <source>
        <dbReference type="Proteomes" id="UP000653454"/>
    </source>
</evidence>
<accession>A0A8S4GAS7</accession>
<reference evidence="2" key="1">
    <citation type="submission" date="2020-11" db="EMBL/GenBank/DDBJ databases">
        <authorList>
            <person name="Whiteford S."/>
        </authorList>
    </citation>
    <scope>NUCLEOTIDE SEQUENCE</scope>
</reference>
<comment type="caution">
    <text evidence="2">The sequence shown here is derived from an EMBL/GenBank/DDBJ whole genome shotgun (WGS) entry which is preliminary data.</text>
</comment>
<feature type="region of interest" description="Disordered" evidence="1">
    <location>
        <begin position="494"/>
        <end position="535"/>
    </location>
</feature>
<protein>
    <submittedName>
        <fullName evidence="2">(diamondback moth) hypothetical protein</fullName>
    </submittedName>
</protein>
<organism evidence="2 3">
    <name type="scientific">Plutella xylostella</name>
    <name type="common">Diamondback moth</name>
    <name type="synonym">Plutella maculipennis</name>
    <dbReference type="NCBI Taxonomy" id="51655"/>
    <lineage>
        <taxon>Eukaryota</taxon>
        <taxon>Metazoa</taxon>
        <taxon>Ecdysozoa</taxon>
        <taxon>Arthropoda</taxon>
        <taxon>Hexapoda</taxon>
        <taxon>Insecta</taxon>
        <taxon>Pterygota</taxon>
        <taxon>Neoptera</taxon>
        <taxon>Endopterygota</taxon>
        <taxon>Lepidoptera</taxon>
        <taxon>Glossata</taxon>
        <taxon>Ditrysia</taxon>
        <taxon>Yponomeutoidea</taxon>
        <taxon>Plutellidae</taxon>
        <taxon>Plutella</taxon>
    </lineage>
</organism>
<proteinExistence type="predicted"/>
<keyword evidence="3" id="KW-1185">Reference proteome</keyword>
<sequence>MTSHSAAAAAAGAKTFAFHCQGLPMFTDYLFTQLTVLSRLRNYICLEWTLKRRRLWICVACLATSLAAPALQQYQYQPLEMDIIDLAAISRMSPQQLESLAEGLAAQEMMRTKRSSAAALTSVVSKASGASSSGIGSKVGLLGQASAGAVSFIASASSKSGHNDEHGYNYEPHDSKVDYWGLKKSILYTLFQAVKAITGGVTILKGQLIKGGGALASTLGKVISVKGDAVSNLGKKIVSSASLSHKPHSTAVYGPPPPAHIEYAPSGYGAPTAPAHYSHIAPSAPTGYAAHKYPAPLDGRSKLNGVHAGLVILTPLAETNEVQHVAATAHHTPLEPPSSLLHSAFSAIKNVFSSAAPSYTPAELHEQPPPPQPAPPFRPMTWGAVNSYGEPATVDSFTDYDPRNQHQSFDYASSKKSSVPKIPSVQQHGLTPEKLHKISANLDKLAHMQLQRSSEELPRFDAVSAYRQLLQGARMPFLPTPVVSDAELGVLPAELLSPEPPSPPPSTTTTTTTTTTPAPPTTTEPSEEKTRRRKDVKYILRGNKIVVV</sequence>
<dbReference type="AlphaFoldDB" id="A0A8S4GAS7"/>
<feature type="compositionally biased region" description="Pro residues" evidence="1">
    <location>
        <begin position="367"/>
        <end position="378"/>
    </location>
</feature>
<feature type="compositionally biased region" description="Low complexity" evidence="1">
    <location>
        <begin position="414"/>
        <end position="425"/>
    </location>
</feature>
<feature type="compositionally biased region" description="Low complexity" evidence="1">
    <location>
        <begin position="507"/>
        <end position="516"/>
    </location>
</feature>
<evidence type="ECO:0000313" key="2">
    <source>
        <dbReference type="EMBL" id="CAG9136891.1"/>
    </source>
</evidence>
<dbReference type="EMBL" id="CAJHNJ030000167">
    <property type="protein sequence ID" value="CAG9136891.1"/>
    <property type="molecule type" value="Genomic_DNA"/>
</dbReference>
<feature type="region of interest" description="Disordered" evidence="1">
    <location>
        <begin position="394"/>
        <end position="427"/>
    </location>
</feature>
<evidence type="ECO:0000256" key="1">
    <source>
        <dbReference type="SAM" id="MobiDB-lite"/>
    </source>
</evidence>
<gene>
    <name evidence="2" type="ORF">PLXY2_LOCUS15152</name>
</gene>
<name>A0A8S4GAS7_PLUXY</name>